<feature type="binding site" evidence="10">
    <location>
        <position position="123"/>
    </location>
    <ligand>
        <name>Mn(2+)</name>
        <dbReference type="ChEBI" id="CHEBI:29035"/>
    </ligand>
</feature>
<evidence type="ECO:0000256" key="4">
    <source>
        <dbReference type="ARBA" id="ARBA00022490"/>
    </source>
</evidence>
<dbReference type="InterPro" id="IPR056375">
    <property type="entry name" value="Idi_bact"/>
</dbReference>
<comment type="function">
    <text evidence="10">Catalyzes the 1,3-allylic rearrangement of the homoallylic substrate isopentenyl (IPP) to its highly electrophilic allylic isomer, dimethylallyl diphosphate (DMAPP).</text>
</comment>
<comment type="cofactor">
    <cofactor evidence="10">
        <name>Mg(2+)</name>
        <dbReference type="ChEBI" id="CHEBI:18420"/>
    </cofactor>
    <text evidence="10">Binds 1 Mg(2+) ion per subunit. The magnesium ion binds only when substrate is bound.</text>
</comment>
<dbReference type="PROSITE" id="PS51462">
    <property type="entry name" value="NUDIX"/>
    <property type="match status" value="1"/>
</dbReference>
<evidence type="ECO:0000256" key="5">
    <source>
        <dbReference type="ARBA" id="ARBA00022723"/>
    </source>
</evidence>
<feature type="binding site" evidence="10">
    <location>
        <position position="94"/>
    </location>
    <ligand>
        <name>Mg(2+)</name>
        <dbReference type="ChEBI" id="CHEBI:18420"/>
    </ligand>
</feature>
<comment type="cofactor">
    <cofactor evidence="10">
        <name>Mn(2+)</name>
        <dbReference type="ChEBI" id="CHEBI:29035"/>
    </cofactor>
    <text evidence="10">Binds 1 Mn(2+) ion per subunit.</text>
</comment>
<accession>A0A147KIN1</accession>
<dbReference type="Gene3D" id="3.90.79.10">
    <property type="entry name" value="Nucleoside Triphosphate Pyrophosphohydrolase"/>
    <property type="match status" value="1"/>
</dbReference>
<evidence type="ECO:0000256" key="10">
    <source>
        <dbReference type="HAMAP-Rule" id="MF_00202"/>
    </source>
</evidence>
<dbReference type="EMBL" id="LGEM01000037">
    <property type="protein sequence ID" value="KUP97147.1"/>
    <property type="molecule type" value="Genomic_DNA"/>
</dbReference>
<protein>
    <recommendedName>
        <fullName evidence="3 10">Isopentenyl-diphosphate Delta-isomerase</fullName>
        <shortName evidence="10">IPP isomerase</shortName>
        <ecNumber evidence="3 10">5.3.3.2</ecNumber>
    </recommendedName>
    <alternativeName>
        <fullName evidence="10">IPP:DMAPP isomerase</fullName>
    </alternativeName>
    <alternativeName>
        <fullName evidence="10">Isopentenyl pyrophosphate isomerase</fullName>
    </alternativeName>
</protein>
<comment type="subcellular location">
    <subcellularLocation>
        <location evidence="10">Cytoplasm</location>
    </subcellularLocation>
</comment>
<keyword evidence="5 10" id="KW-0479">Metal-binding</keyword>
<evidence type="ECO:0000256" key="7">
    <source>
        <dbReference type="ARBA" id="ARBA00023211"/>
    </source>
</evidence>
<evidence type="ECO:0000256" key="11">
    <source>
        <dbReference type="PIRSR" id="PIRSR018427-1"/>
    </source>
</evidence>
<evidence type="ECO:0000256" key="6">
    <source>
        <dbReference type="ARBA" id="ARBA00022842"/>
    </source>
</evidence>
<dbReference type="NCBIfam" id="NF002995">
    <property type="entry name" value="PRK03759.1"/>
    <property type="match status" value="1"/>
</dbReference>
<feature type="active site" evidence="10 11">
    <location>
        <position position="123"/>
    </location>
</feature>
<dbReference type="EC" id="5.3.3.2" evidence="3 10"/>
<evidence type="ECO:0000259" key="12">
    <source>
        <dbReference type="PROSITE" id="PS51462"/>
    </source>
</evidence>
<dbReference type="RefSeq" id="WP_068754320.1">
    <property type="nucleotide sequence ID" value="NZ_KQ950180.1"/>
</dbReference>
<dbReference type="InterPro" id="IPR000086">
    <property type="entry name" value="NUDIX_hydrolase_dom"/>
</dbReference>
<comment type="similarity">
    <text evidence="2 10">Belongs to the IPP isomerase type 1 family.</text>
</comment>
<dbReference type="Pfam" id="PF00293">
    <property type="entry name" value="NUDIX"/>
    <property type="match status" value="1"/>
</dbReference>
<evidence type="ECO:0000256" key="3">
    <source>
        <dbReference type="ARBA" id="ARBA00012057"/>
    </source>
</evidence>
<feature type="domain" description="Nudix hydrolase" evidence="12">
    <location>
        <begin position="37"/>
        <end position="171"/>
    </location>
</feature>
<dbReference type="PATRIC" id="fig|665004.4.peg.1370"/>
<feature type="binding site" evidence="10">
    <location>
        <position position="39"/>
    </location>
    <ligand>
        <name>Mn(2+)</name>
        <dbReference type="ChEBI" id="CHEBI:29035"/>
    </ligand>
</feature>
<dbReference type="HAMAP" id="MF_00202">
    <property type="entry name" value="Idi"/>
    <property type="match status" value="1"/>
</dbReference>
<dbReference type="InterPro" id="IPR011876">
    <property type="entry name" value="IsopentenylPP_isomerase_typ1"/>
</dbReference>
<dbReference type="NCBIfam" id="TIGR02150">
    <property type="entry name" value="IPP_isom_1"/>
    <property type="match status" value="1"/>
</dbReference>
<keyword evidence="9 10" id="KW-0413">Isomerase</keyword>
<feature type="binding site" evidence="10">
    <location>
        <position position="32"/>
    </location>
    <ligand>
        <name>Mn(2+)</name>
        <dbReference type="ChEBI" id="CHEBI:29035"/>
    </ligand>
</feature>
<proteinExistence type="inferred from homology"/>
<dbReference type="GO" id="GO:0004452">
    <property type="term" value="F:isopentenyl-diphosphate delta-isomerase activity"/>
    <property type="evidence" value="ECO:0007669"/>
    <property type="project" value="UniProtKB-UniRule"/>
</dbReference>
<dbReference type="UniPathway" id="UPA00059">
    <property type="reaction ID" value="UER00104"/>
</dbReference>
<dbReference type="FunFam" id="3.90.79.10:FF:000009">
    <property type="entry name" value="Isopentenyl-diphosphate Delta-isomerase"/>
    <property type="match status" value="1"/>
</dbReference>
<keyword evidence="7 10" id="KW-0464">Manganese</keyword>
<dbReference type="PIRSF" id="PIRSF018427">
    <property type="entry name" value="Isopntndiph_ism"/>
    <property type="match status" value="1"/>
</dbReference>
<feature type="binding site" evidence="10">
    <location>
        <position position="76"/>
    </location>
    <ligand>
        <name>Mn(2+)</name>
        <dbReference type="ChEBI" id="CHEBI:29035"/>
    </ligand>
</feature>
<keyword evidence="4 10" id="KW-0963">Cytoplasm</keyword>
<evidence type="ECO:0000256" key="8">
    <source>
        <dbReference type="ARBA" id="ARBA00023229"/>
    </source>
</evidence>
<feature type="binding site" evidence="10">
    <location>
        <position position="121"/>
    </location>
    <ligand>
        <name>Mn(2+)</name>
        <dbReference type="ChEBI" id="CHEBI:29035"/>
    </ligand>
</feature>
<feature type="active site" evidence="10 11">
    <location>
        <position position="74"/>
    </location>
</feature>
<evidence type="ECO:0000313" key="13">
    <source>
        <dbReference type="EMBL" id="KUP97147.1"/>
    </source>
</evidence>
<organism evidence="13 14">
    <name type="scientific">Thermobifida cellulosilytica TB100</name>
    <dbReference type="NCBI Taxonomy" id="665004"/>
    <lineage>
        <taxon>Bacteria</taxon>
        <taxon>Bacillati</taxon>
        <taxon>Actinomycetota</taxon>
        <taxon>Actinomycetes</taxon>
        <taxon>Streptosporangiales</taxon>
        <taxon>Nocardiopsidaceae</taxon>
        <taxon>Thermobifida</taxon>
    </lineage>
</organism>
<dbReference type="AlphaFoldDB" id="A0A147KIN1"/>
<reference evidence="14" key="1">
    <citation type="journal article" date="2017" name="Acta Aliment.">
        <title>Plant polysaccharide degrading enzyme system of Thermpbifida cellulosilytica TB100 revealed by de novo genome project data.</title>
        <authorList>
            <person name="Toth A."/>
            <person name="Baka E."/>
            <person name="Luzics S."/>
            <person name="Bata-Vidacs I."/>
            <person name="Nagy I."/>
            <person name="Balint B."/>
            <person name="Herceg R."/>
            <person name="Olasz F."/>
            <person name="Wilk T."/>
            <person name="Nagy T."/>
            <person name="Kriszt B."/>
            <person name="Nagy I."/>
            <person name="Kukolya J."/>
        </authorList>
    </citation>
    <scope>NUCLEOTIDE SEQUENCE [LARGE SCALE GENOMIC DNA]</scope>
    <source>
        <strain evidence="14">TB100</strain>
    </source>
</reference>
<dbReference type="PANTHER" id="PTHR10885:SF0">
    <property type="entry name" value="ISOPENTENYL-DIPHOSPHATE DELTA-ISOMERASE"/>
    <property type="match status" value="1"/>
</dbReference>
<dbReference type="GO" id="GO:0050992">
    <property type="term" value="P:dimethylallyl diphosphate biosynthetic process"/>
    <property type="evidence" value="ECO:0007669"/>
    <property type="project" value="UniProtKB-UniRule"/>
</dbReference>
<dbReference type="GO" id="GO:0046872">
    <property type="term" value="F:metal ion binding"/>
    <property type="evidence" value="ECO:0007669"/>
    <property type="project" value="UniProtKB-KW"/>
</dbReference>
<evidence type="ECO:0000256" key="9">
    <source>
        <dbReference type="ARBA" id="ARBA00023235"/>
    </source>
</evidence>
<sequence length="181" mass="20149">MSSPVDTAGREEVVLLDERHRPIGAAAKSGVHHESTPLHLAFSCYIFDSRSRLLVTRRALGKQTWPGVWTNSCCGHPGPGEPVAEAVHRRVREELGLHVTGLRLALPEFRYRAVDASGVVENEVCPVYVASADDDPRPDPAEVMDWQWVDWQTFVAMARNAPWSISPWAAEQAVLLDEKQM</sequence>
<dbReference type="SUPFAM" id="SSF55811">
    <property type="entry name" value="Nudix"/>
    <property type="match status" value="1"/>
</dbReference>
<comment type="catalytic activity">
    <reaction evidence="10">
        <text>isopentenyl diphosphate = dimethylallyl diphosphate</text>
        <dbReference type="Rhea" id="RHEA:23284"/>
        <dbReference type="ChEBI" id="CHEBI:57623"/>
        <dbReference type="ChEBI" id="CHEBI:128769"/>
        <dbReference type="EC" id="5.3.3.2"/>
    </reaction>
</comment>
<evidence type="ECO:0000256" key="1">
    <source>
        <dbReference type="ARBA" id="ARBA00004826"/>
    </source>
</evidence>
<dbReference type="PANTHER" id="PTHR10885">
    <property type="entry name" value="ISOPENTENYL-DIPHOSPHATE DELTA-ISOMERASE"/>
    <property type="match status" value="1"/>
</dbReference>
<dbReference type="OrthoDB" id="9809458at2"/>
<dbReference type="InterPro" id="IPR015797">
    <property type="entry name" value="NUDIX_hydrolase-like_dom_sf"/>
</dbReference>
<keyword evidence="14" id="KW-1185">Reference proteome</keyword>
<gene>
    <name evidence="10" type="primary">idi</name>
    <name evidence="13" type="ORF">AC529_08525</name>
</gene>
<comment type="caution">
    <text evidence="13">The sequence shown here is derived from an EMBL/GenBank/DDBJ whole genome shotgun (WGS) entry which is preliminary data.</text>
</comment>
<comment type="pathway">
    <text evidence="1 10">Isoprenoid biosynthesis; dimethylallyl diphosphate biosynthesis; dimethylallyl diphosphate from isopentenyl diphosphate: step 1/1.</text>
</comment>
<dbReference type="STRING" id="665004.AC529_08525"/>
<keyword evidence="6 10" id="KW-0460">Magnesium</keyword>
<name>A0A147KIN1_THECS</name>
<dbReference type="GO" id="GO:0005737">
    <property type="term" value="C:cytoplasm"/>
    <property type="evidence" value="ECO:0007669"/>
    <property type="project" value="UniProtKB-SubCell"/>
</dbReference>
<dbReference type="Proteomes" id="UP000074382">
    <property type="component" value="Unassembled WGS sequence"/>
</dbReference>
<dbReference type="GO" id="GO:0008299">
    <property type="term" value="P:isoprenoid biosynthetic process"/>
    <property type="evidence" value="ECO:0007669"/>
    <property type="project" value="UniProtKB-UniRule"/>
</dbReference>
<keyword evidence="8 10" id="KW-0414">Isoprene biosynthesis</keyword>
<dbReference type="CDD" id="cd02885">
    <property type="entry name" value="NUDIX_IPP_Isomerase"/>
    <property type="match status" value="1"/>
</dbReference>
<evidence type="ECO:0000256" key="2">
    <source>
        <dbReference type="ARBA" id="ARBA00007579"/>
    </source>
</evidence>
<evidence type="ECO:0000313" key="14">
    <source>
        <dbReference type="Proteomes" id="UP000074382"/>
    </source>
</evidence>